<protein>
    <submittedName>
        <fullName evidence="1">Uncharacterized protein</fullName>
    </submittedName>
</protein>
<comment type="caution">
    <text evidence="1">The sequence shown here is derived from an EMBL/GenBank/DDBJ whole genome shotgun (WGS) entry which is preliminary data.</text>
</comment>
<gene>
    <name evidence="1" type="ORF">P6Z85_11480</name>
</gene>
<accession>A0AAW8RL28</accession>
<evidence type="ECO:0000313" key="2">
    <source>
        <dbReference type="Proteomes" id="UP001260956"/>
    </source>
</evidence>
<reference evidence="1" key="1">
    <citation type="submission" date="2023-03" db="EMBL/GenBank/DDBJ databases">
        <authorList>
            <person name="Shen W."/>
            <person name="Cai J."/>
        </authorList>
    </citation>
    <scope>NUCLEOTIDE SEQUENCE</scope>
    <source>
        <strain evidence="1">B1010-2</strain>
    </source>
</reference>
<dbReference type="RefSeq" id="WP_311813725.1">
    <property type="nucleotide sequence ID" value="NZ_JARPTX010000046.1"/>
</dbReference>
<dbReference type="AlphaFoldDB" id="A0AAW8RL28"/>
<dbReference type="Proteomes" id="UP001260956">
    <property type="component" value="Unassembled WGS sequence"/>
</dbReference>
<evidence type="ECO:0000313" key="1">
    <source>
        <dbReference type="EMBL" id="MDT2370755.1"/>
    </source>
</evidence>
<proteinExistence type="predicted"/>
<dbReference type="EMBL" id="JARPTX010000046">
    <property type="protein sequence ID" value="MDT2370755.1"/>
    <property type="molecule type" value="Genomic_DNA"/>
</dbReference>
<organism evidence="1 2">
    <name type="scientific">Enterococcus faecium</name>
    <name type="common">Streptococcus faecium</name>
    <dbReference type="NCBI Taxonomy" id="1352"/>
    <lineage>
        <taxon>Bacteria</taxon>
        <taxon>Bacillati</taxon>
        <taxon>Bacillota</taxon>
        <taxon>Bacilli</taxon>
        <taxon>Lactobacillales</taxon>
        <taxon>Enterococcaceae</taxon>
        <taxon>Enterococcus</taxon>
    </lineage>
</organism>
<name>A0AAW8RL28_ENTFC</name>
<sequence>MLTTRKEIYDNAVAQGIDAIVCSNISKGGRENVKILNYANCIKVSDCTHNSSSVIALKILVECAVKVIFLASFADFSVNINENYFDFDMHYLIKYE</sequence>